<dbReference type="Gene3D" id="1.25.40.10">
    <property type="entry name" value="Tetratricopeptide repeat domain"/>
    <property type="match status" value="1"/>
</dbReference>
<dbReference type="Proteomes" id="UP000823936">
    <property type="component" value="Unassembled WGS sequence"/>
</dbReference>
<dbReference type="SUPFAM" id="SSF48452">
    <property type="entry name" value="TPR-like"/>
    <property type="match status" value="1"/>
</dbReference>
<feature type="transmembrane region" description="Helical" evidence="1">
    <location>
        <begin position="7"/>
        <end position="26"/>
    </location>
</feature>
<reference evidence="2" key="2">
    <citation type="submission" date="2021-04" db="EMBL/GenBank/DDBJ databases">
        <authorList>
            <person name="Gilroy R."/>
        </authorList>
    </citation>
    <scope>NUCLEOTIDE SEQUENCE</scope>
    <source>
        <strain evidence="2">Gambia11-129</strain>
    </source>
</reference>
<evidence type="ECO:0008006" key="4">
    <source>
        <dbReference type="Google" id="ProtNLM"/>
    </source>
</evidence>
<keyword evidence="1" id="KW-1133">Transmembrane helix</keyword>
<feature type="transmembrane region" description="Helical" evidence="1">
    <location>
        <begin position="32"/>
        <end position="53"/>
    </location>
</feature>
<dbReference type="EMBL" id="DXHU01000023">
    <property type="protein sequence ID" value="HIV99571.1"/>
    <property type="molecule type" value="Genomic_DNA"/>
</dbReference>
<protein>
    <recommendedName>
        <fullName evidence="4">Tetratrico peptide repeat group 5 domain-containing protein</fullName>
    </recommendedName>
</protein>
<evidence type="ECO:0000313" key="3">
    <source>
        <dbReference type="Proteomes" id="UP000823936"/>
    </source>
</evidence>
<proteinExistence type="predicted"/>
<comment type="caution">
    <text evidence="2">The sequence shown here is derived from an EMBL/GenBank/DDBJ whole genome shotgun (WGS) entry which is preliminary data.</text>
</comment>
<name>A0A9D1TP13_9SPIO</name>
<evidence type="ECO:0000313" key="2">
    <source>
        <dbReference type="EMBL" id="HIV99571.1"/>
    </source>
</evidence>
<dbReference type="AlphaFoldDB" id="A0A9D1TP13"/>
<reference evidence="2" key="1">
    <citation type="journal article" date="2021" name="PeerJ">
        <title>Extensive microbial diversity within the chicken gut microbiome revealed by metagenomics and culture.</title>
        <authorList>
            <person name="Gilroy R."/>
            <person name="Ravi A."/>
            <person name="Getino M."/>
            <person name="Pursley I."/>
            <person name="Horton D.L."/>
            <person name="Alikhan N.F."/>
            <person name="Baker D."/>
            <person name="Gharbi K."/>
            <person name="Hall N."/>
            <person name="Watson M."/>
            <person name="Adriaenssens E.M."/>
            <person name="Foster-Nyarko E."/>
            <person name="Jarju S."/>
            <person name="Secka A."/>
            <person name="Antonio M."/>
            <person name="Oren A."/>
            <person name="Chaudhuri R.R."/>
            <person name="La Ragione R."/>
            <person name="Hildebrand F."/>
            <person name="Pallen M.J."/>
        </authorList>
    </citation>
    <scope>NUCLEOTIDE SEQUENCE</scope>
    <source>
        <strain evidence="2">Gambia11-129</strain>
    </source>
</reference>
<keyword evidence="1" id="KW-0472">Membrane</keyword>
<evidence type="ECO:0000256" key="1">
    <source>
        <dbReference type="SAM" id="Phobius"/>
    </source>
</evidence>
<sequence length="324" mass="36715">MLRKYSRFIFFAVFLVLFALILFFSFSRPVRMILLILALAALLLMNMGSFYYARAEKIMRNMRKKDIALLSFYLEKALIWGIKSSQRINALIILLDYNKKNESKIMLESIVDRKEGRERTRCASALLRSYTREGRDQDAQRMVNILSADKSASSLLSQMRFFISQADDENFAAKASTALSLYINGAEIRDACASYAAANGDFADAGCILKSVFENYTPFFPEVFVHMALVYLALDDYKSALLYLDGALENAIFANTSLYSEEYVRSLKDKVSKTSFFFKKDEIKSASRGKEISFTSADEGKRDADVSLSSKASTSILLKMKESF</sequence>
<organism evidence="2 3">
    <name type="scientific">Candidatus Ornithospirochaeta avicola</name>
    <dbReference type="NCBI Taxonomy" id="2840896"/>
    <lineage>
        <taxon>Bacteria</taxon>
        <taxon>Pseudomonadati</taxon>
        <taxon>Spirochaetota</taxon>
        <taxon>Spirochaetia</taxon>
        <taxon>Spirochaetales</taxon>
        <taxon>Spirochaetaceae</taxon>
        <taxon>Spirochaetaceae incertae sedis</taxon>
        <taxon>Candidatus Ornithospirochaeta</taxon>
    </lineage>
</organism>
<gene>
    <name evidence="2" type="ORF">IAB12_07335</name>
</gene>
<dbReference type="InterPro" id="IPR011990">
    <property type="entry name" value="TPR-like_helical_dom_sf"/>
</dbReference>
<accession>A0A9D1TP13</accession>
<keyword evidence="1" id="KW-0812">Transmembrane</keyword>